<dbReference type="SUPFAM" id="SSF52218">
    <property type="entry name" value="Flavoproteins"/>
    <property type="match status" value="1"/>
</dbReference>
<dbReference type="Gene3D" id="3.60.15.10">
    <property type="entry name" value="Ribonuclease Z/Hydroxyacylglutathione hydrolase-like"/>
    <property type="match status" value="1"/>
</dbReference>
<dbReference type="InterPro" id="IPR036866">
    <property type="entry name" value="RibonucZ/Hydroxyglut_hydro"/>
</dbReference>
<gene>
    <name evidence="4" type="ORF">CEUSTIGMA_g1338.t1</name>
</gene>
<dbReference type="SMART" id="SM00903">
    <property type="entry name" value="Flavin_Reduct"/>
    <property type="match status" value="1"/>
</dbReference>
<evidence type="ECO:0000259" key="3">
    <source>
        <dbReference type="PROSITE" id="PS50902"/>
    </source>
</evidence>
<dbReference type="Gene3D" id="2.30.110.10">
    <property type="entry name" value="Electron Transport, Fmn-binding Protein, Chain A"/>
    <property type="match status" value="1"/>
</dbReference>
<dbReference type="Proteomes" id="UP000232323">
    <property type="component" value="Unassembled WGS sequence"/>
</dbReference>
<accession>A0A250WSS2</accession>
<sequence length="726" mass="77510">MLHKKCYNGPHCSTSLKICPKSLSHTHEAWVTLQKDKRKSLRAQSVISTSTPPAEVVAEEINIDSVSTHQVIPGVHQIRGNCSVRLKYEVEYALKRGTTDNAYMLQANDSSILVDVPFEAFSEQFVSAVRGLTPLAKLSHLILTQLDPKSIPSLEALLKAIIAERGSSSAPALQLVLSNPAAQLLQSALGEKPEKAVLLSSVQMVIARSGMQIPLGNSGEDLELTVLPTPRWPDMLMVYHPEQRLVMSSKLFSAHVAPSVATPSSVDSAFDNGGWDIYGEDWRHYFECMLAPQARQALPALEKLSLVPAAAPQSNQVKGGGSRPPIREFGSWLSSLFSTTKRTAAASAPAPAIEVPPASTSEGARPTSFLLPMHGPVVSTSVSQLLREYQKWAEAQVQAANTSCTTVLYASAYGNTAALAQAISRGITKAGVGVDMINLELESLDGVSKAITASDGFILGSPTLGGHMPTQVQVALGAIIRDAEAKQLPCGVFGSFGWSGEAVDEMEQRLKDAGFKFAFSPIRVKFRPTAKDLQVCEESGRELALSIKRKIKAREANVAVADSKAALASAPMLAMGRVVGSLTVLTAKDEDAGSAMLASWISQASFNPPGITVSIKKDRAMESLLIIGGKFAVSTIPEGGADRLVMKKLARSFQPGEDRLAGLETIEGEVTGAPILKVANASLECQVVSRMEAGDHWLIYANVLGGKVLDEAALTSVHHRKVGNHY</sequence>
<dbReference type="PANTHER" id="PTHR32145">
    <property type="entry name" value="DIFLAVIN FLAVOPROTEIN A 2-RELATED"/>
    <property type="match status" value="1"/>
</dbReference>
<dbReference type="InterPro" id="IPR012349">
    <property type="entry name" value="Split_barrel_FMN-bd"/>
</dbReference>
<keyword evidence="5" id="KW-1185">Reference proteome</keyword>
<keyword evidence="2" id="KW-0249">Electron transport</keyword>
<dbReference type="InterPro" id="IPR002563">
    <property type="entry name" value="Flavin_Rdtase-like_dom"/>
</dbReference>
<dbReference type="Pfam" id="PF00258">
    <property type="entry name" value="Flavodoxin_1"/>
    <property type="match status" value="1"/>
</dbReference>
<proteinExistence type="predicted"/>
<evidence type="ECO:0000313" key="4">
    <source>
        <dbReference type="EMBL" id="GAX73888.1"/>
    </source>
</evidence>
<dbReference type="InterPro" id="IPR051285">
    <property type="entry name" value="NADH_oxidoreductase_modular"/>
</dbReference>
<reference evidence="4 5" key="1">
    <citation type="submission" date="2017-08" db="EMBL/GenBank/DDBJ databases">
        <title>Acidophilic green algal genome provides insights into adaptation to an acidic environment.</title>
        <authorList>
            <person name="Hirooka S."/>
            <person name="Hirose Y."/>
            <person name="Kanesaki Y."/>
            <person name="Higuchi S."/>
            <person name="Fujiwara T."/>
            <person name="Onuma R."/>
            <person name="Era A."/>
            <person name="Ohbayashi R."/>
            <person name="Uzuka A."/>
            <person name="Nozaki H."/>
            <person name="Yoshikawa H."/>
            <person name="Miyagishima S.Y."/>
        </authorList>
    </citation>
    <scope>NUCLEOTIDE SEQUENCE [LARGE SCALE GENOMIC DNA]</scope>
    <source>
        <strain evidence="4 5">NIES-2499</strain>
    </source>
</reference>
<dbReference type="EMBL" id="BEGY01000005">
    <property type="protein sequence ID" value="GAX73888.1"/>
    <property type="molecule type" value="Genomic_DNA"/>
</dbReference>
<dbReference type="STRING" id="1157962.A0A250WSS2"/>
<dbReference type="AlphaFoldDB" id="A0A250WSS2"/>
<evidence type="ECO:0000313" key="5">
    <source>
        <dbReference type="Proteomes" id="UP000232323"/>
    </source>
</evidence>
<dbReference type="InterPro" id="IPR029039">
    <property type="entry name" value="Flavoprotein-like_sf"/>
</dbReference>
<dbReference type="PROSITE" id="PS50902">
    <property type="entry name" value="FLAVODOXIN_LIKE"/>
    <property type="match status" value="1"/>
</dbReference>
<dbReference type="GO" id="GO:0009055">
    <property type="term" value="F:electron transfer activity"/>
    <property type="evidence" value="ECO:0007669"/>
    <property type="project" value="InterPro"/>
</dbReference>
<dbReference type="OrthoDB" id="432169at2759"/>
<comment type="caution">
    <text evidence="4">The sequence shown here is derived from an EMBL/GenBank/DDBJ whole genome shotgun (WGS) entry which is preliminary data.</text>
</comment>
<dbReference type="SUPFAM" id="SSF50475">
    <property type="entry name" value="FMN-binding split barrel"/>
    <property type="match status" value="1"/>
</dbReference>
<dbReference type="PANTHER" id="PTHR32145:SF31">
    <property type="entry name" value="FLAVIN REDUCTASE-LIKE FMN-BINDING PROTEIN"/>
    <property type="match status" value="1"/>
</dbReference>
<dbReference type="PROSITE" id="PS00201">
    <property type="entry name" value="FLAVODOXIN"/>
    <property type="match status" value="1"/>
</dbReference>
<dbReference type="Gene3D" id="3.40.50.360">
    <property type="match status" value="1"/>
</dbReference>
<dbReference type="GO" id="GO:0010181">
    <property type="term" value="F:FMN binding"/>
    <property type="evidence" value="ECO:0007669"/>
    <property type="project" value="InterPro"/>
</dbReference>
<dbReference type="Pfam" id="PF01613">
    <property type="entry name" value="Flavin_Reduct"/>
    <property type="match status" value="1"/>
</dbReference>
<dbReference type="SUPFAM" id="SSF56281">
    <property type="entry name" value="Metallo-hydrolase/oxidoreductase"/>
    <property type="match status" value="1"/>
</dbReference>
<name>A0A250WSS2_9CHLO</name>
<keyword evidence="1" id="KW-0813">Transport</keyword>
<evidence type="ECO:0000256" key="2">
    <source>
        <dbReference type="ARBA" id="ARBA00022982"/>
    </source>
</evidence>
<protein>
    <recommendedName>
        <fullName evidence="3">Flavodoxin-like domain-containing protein</fullName>
    </recommendedName>
</protein>
<dbReference type="InterPro" id="IPR001226">
    <property type="entry name" value="Flavodoxin_CS"/>
</dbReference>
<feature type="domain" description="Flavodoxin-like" evidence="3">
    <location>
        <begin position="405"/>
        <end position="544"/>
    </location>
</feature>
<organism evidence="4 5">
    <name type="scientific">Chlamydomonas eustigma</name>
    <dbReference type="NCBI Taxonomy" id="1157962"/>
    <lineage>
        <taxon>Eukaryota</taxon>
        <taxon>Viridiplantae</taxon>
        <taxon>Chlorophyta</taxon>
        <taxon>core chlorophytes</taxon>
        <taxon>Chlorophyceae</taxon>
        <taxon>CS clade</taxon>
        <taxon>Chlamydomonadales</taxon>
        <taxon>Chlamydomonadaceae</taxon>
        <taxon>Chlamydomonas</taxon>
    </lineage>
</organism>
<dbReference type="InterPro" id="IPR008254">
    <property type="entry name" value="Flavodoxin/NO_synth"/>
</dbReference>
<evidence type="ECO:0000256" key="1">
    <source>
        <dbReference type="ARBA" id="ARBA00022448"/>
    </source>
</evidence>